<sequence length="259" mass="27931">MPQNREPISNAALMTPKRQGRESNYSSPKTVSGVKMRSRARDDLALCNGNQNSKVKRHASVMLYRNSLIEDSTAHKPLTIWQGTPETSWSQTPGVDIDQVAASMSLQSDSTKKHLNNVLQNIQTRKSKSMDPVYVDSNTLANMNNSGNCLNRTNNINNLGIGNINLNSSSKNVSSNMGGTSSSSNLANSSPESSRLKLNSSIVNSPLCSLINSNSRMSPHSGVNTNKKYSTSGYSSSNGSSPSSLKQSNSAPSVKQQYL</sequence>
<evidence type="ECO:0000313" key="3">
    <source>
        <dbReference type="RefSeq" id="XP_026677573.1"/>
    </source>
</evidence>
<dbReference type="Proteomes" id="UP000079169">
    <property type="component" value="Unplaced"/>
</dbReference>
<feature type="region of interest" description="Disordered" evidence="1">
    <location>
        <begin position="172"/>
        <end position="193"/>
    </location>
</feature>
<dbReference type="GeneID" id="103506789"/>
<feature type="compositionally biased region" description="Low complexity" evidence="1">
    <location>
        <begin position="228"/>
        <end position="253"/>
    </location>
</feature>
<evidence type="ECO:0000256" key="1">
    <source>
        <dbReference type="SAM" id="MobiDB-lite"/>
    </source>
</evidence>
<dbReference type="PaxDb" id="121845-A0A3Q0ISG4"/>
<feature type="compositionally biased region" description="Polar residues" evidence="1">
    <location>
        <begin position="213"/>
        <end position="227"/>
    </location>
</feature>
<protein>
    <submittedName>
        <fullName evidence="3">Uncharacterized membrane protein DDB_G0293934-like</fullName>
    </submittedName>
</protein>
<dbReference type="RefSeq" id="XP_026677573.1">
    <property type="nucleotide sequence ID" value="XM_026821772.1"/>
</dbReference>
<proteinExistence type="predicted"/>
<evidence type="ECO:0000313" key="2">
    <source>
        <dbReference type="Proteomes" id="UP000079169"/>
    </source>
</evidence>
<dbReference type="KEGG" id="dci:103506789"/>
<name>A0A3Q0ISG4_DIACI</name>
<accession>A0A3Q0ISG4</accession>
<feature type="region of interest" description="Disordered" evidence="1">
    <location>
        <begin position="213"/>
        <end position="259"/>
    </location>
</feature>
<dbReference type="AlphaFoldDB" id="A0A3Q0ISG4"/>
<keyword evidence="2" id="KW-1185">Reference proteome</keyword>
<organism evidence="2 3">
    <name type="scientific">Diaphorina citri</name>
    <name type="common">Asian citrus psyllid</name>
    <dbReference type="NCBI Taxonomy" id="121845"/>
    <lineage>
        <taxon>Eukaryota</taxon>
        <taxon>Metazoa</taxon>
        <taxon>Ecdysozoa</taxon>
        <taxon>Arthropoda</taxon>
        <taxon>Hexapoda</taxon>
        <taxon>Insecta</taxon>
        <taxon>Pterygota</taxon>
        <taxon>Neoptera</taxon>
        <taxon>Paraneoptera</taxon>
        <taxon>Hemiptera</taxon>
        <taxon>Sternorrhyncha</taxon>
        <taxon>Psylloidea</taxon>
        <taxon>Psyllidae</taxon>
        <taxon>Diaphorininae</taxon>
        <taxon>Diaphorina</taxon>
    </lineage>
</organism>
<reference evidence="3" key="1">
    <citation type="submission" date="2025-08" db="UniProtKB">
        <authorList>
            <consortium name="RefSeq"/>
        </authorList>
    </citation>
    <scope>IDENTIFICATION</scope>
</reference>
<gene>
    <name evidence="3" type="primary">LOC103506789</name>
</gene>
<feature type="region of interest" description="Disordered" evidence="1">
    <location>
        <begin position="16"/>
        <end position="37"/>
    </location>
</feature>